<dbReference type="InterPro" id="IPR018758">
    <property type="entry name" value="FtrD-like"/>
</dbReference>
<dbReference type="GO" id="GO:0033573">
    <property type="term" value="C:high-affinity iron permease complex"/>
    <property type="evidence" value="ECO:0007669"/>
    <property type="project" value="InterPro"/>
</dbReference>
<sequence>MFETLTITLREGIEAALVVGIILAYLGKSSRPELKKYVYAGIAAAVAGSIATAVAIQMLMAEWSEFMEGLMFFIAAFFLATMLLWMHRASKNIRQDIEHGVESALGNWQALGILALTFFMIYREGAEIVLFLSATAKEASLSVVMEGIAGLVLAVLFGYLFIKGSLRMDLGRFFKITSVMLAIIIFQLIIGGIHEWSEVGIINLNQTGMSIIGPLVKEPASIIFTGIMLGFLVLLFVMVPWRQAKIENLEGIEKRKALGAARRERNRKIAGGIIAVALILVFISSQISALPSGIDPVPEKVSTTGGQVKIPMASVADGNLHKYVCDMQHAPGESCPMHGDNGKADVRILTIQKSDGSPAVAYDACALCGAAGYVQEGDELICKRCGAPINRDTVGEAGGCNPIPLKYTLENSEMVIKTEDIGEKASLFKSQ</sequence>
<keyword evidence="9" id="KW-1185">Reference proteome</keyword>
<feature type="transmembrane region" description="Helical" evidence="6">
    <location>
        <begin position="142"/>
        <end position="161"/>
    </location>
</feature>
<feature type="transmembrane region" description="Helical" evidence="6">
    <location>
        <begin position="269"/>
        <end position="290"/>
    </location>
</feature>
<organism evidence="8 9">
    <name type="scientific">Candidatus Methanoperedens nitratireducens</name>
    <dbReference type="NCBI Taxonomy" id="1392998"/>
    <lineage>
        <taxon>Archaea</taxon>
        <taxon>Methanobacteriati</taxon>
        <taxon>Methanobacteriota</taxon>
        <taxon>Stenosarchaea group</taxon>
        <taxon>Methanomicrobia</taxon>
        <taxon>Methanosarcinales</taxon>
        <taxon>ANME-2 cluster</taxon>
        <taxon>Candidatus Methanoperedentaceae</taxon>
        <taxon>Candidatus Methanoperedens</taxon>
    </lineage>
</organism>
<evidence type="ECO:0000256" key="1">
    <source>
        <dbReference type="ARBA" id="ARBA00004141"/>
    </source>
</evidence>
<comment type="similarity">
    <text evidence="2">Belongs to the oxidase-dependent Fe transporter (OFeT) (TC 9.A.10.1) family.</text>
</comment>
<dbReference type="Proteomes" id="UP000218615">
    <property type="component" value="Unassembled WGS sequence"/>
</dbReference>
<dbReference type="STRING" id="1392998.ANME2D_02882"/>
<accession>A0A284VJM8</accession>
<keyword evidence="5 6" id="KW-0472">Membrane</keyword>
<feature type="transmembrane region" description="Helical" evidence="6">
    <location>
        <begin position="173"/>
        <end position="193"/>
    </location>
</feature>
<dbReference type="PANTHER" id="PTHR31632">
    <property type="entry name" value="IRON TRANSPORTER FTH1"/>
    <property type="match status" value="1"/>
</dbReference>
<feature type="transmembrane region" description="Helical" evidence="6">
    <location>
        <begin position="6"/>
        <end position="26"/>
    </location>
</feature>
<feature type="transmembrane region" description="Helical" evidence="6">
    <location>
        <begin position="66"/>
        <end position="85"/>
    </location>
</feature>
<feature type="domain" description="Membrane iron-sulfur containing protein FtrD-like" evidence="7">
    <location>
        <begin position="343"/>
        <end position="428"/>
    </location>
</feature>
<dbReference type="InterPro" id="IPR004923">
    <property type="entry name" value="FTR1/Fip1/EfeU"/>
</dbReference>
<dbReference type="EMBL" id="FZMP01000024">
    <property type="protein sequence ID" value="SNQ59484.1"/>
    <property type="molecule type" value="Genomic_DNA"/>
</dbReference>
<evidence type="ECO:0000259" key="7">
    <source>
        <dbReference type="Pfam" id="PF10080"/>
    </source>
</evidence>
<evidence type="ECO:0000313" key="8">
    <source>
        <dbReference type="EMBL" id="SNQ59484.1"/>
    </source>
</evidence>
<gene>
    <name evidence="8" type="ORF">MNV_120051</name>
</gene>
<evidence type="ECO:0000256" key="3">
    <source>
        <dbReference type="ARBA" id="ARBA00022692"/>
    </source>
</evidence>
<protein>
    <submittedName>
        <fullName evidence="8">Putative Iron permease FTR1</fullName>
    </submittedName>
</protein>
<dbReference type="GO" id="GO:0015093">
    <property type="term" value="F:ferrous iron transmembrane transporter activity"/>
    <property type="evidence" value="ECO:0007669"/>
    <property type="project" value="TreeGrafter"/>
</dbReference>
<evidence type="ECO:0000313" key="9">
    <source>
        <dbReference type="Proteomes" id="UP000218615"/>
    </source>
</evidence>
<evidence type="ECO:0000256" key="2">
    <source>
        <dbReference type="ARBA" id="ARBA00008333"/>
    </source>
</evidence>
<keyword evidence="3 6" id="KW-0812">Transmembrane</keyword>
<dbReference type="OrthoDB" id="99335at2157"/>
<keyword evidence="4 6" id="KW-1133">Transmembrane helix</keyword>
<evidence type="ECO:0000256" key="5">
    <source>
        <dbReference type="ARBA" id="ARBA00023136"/>
    </source>
</evidence>
<dbReference type="RefSeq" id="WP_096203851.1">
    <property type="nucleotide sequence ID" value="NZ_FZMP01000024.1"/>
</dbReference>
<feature type="transmembrane region" description="Helical" evidence="6">
    <location>
        <begin position="38"/>
        <end position="60"/>
    </location>
</feature>
<evidence type="ECO:0000256" key="4">
    <source>
        <dbReference type="ARBA" id="ARBA00022989"/>
    </source>
</evidence>
<name>A0A284VJM8_9EURY</name>
<feature type="transmembrane region" description="Helical" evidence="6">
    <location>
        <begin position="220"/>
        <end position="239"/>
    </location>
</feature>
<reference evidence="9" key="1">
    <citation type="submission" date="2017-06" db="EMBL/GenBank/DDBJ databases">
        <authorList>
            <person name="Cremers G."/>
        </authorList>
    </citation>
    <scope>NUCLEOTIDE SEQUENCE [LARGE SCALE GENOMIC DNA]</scope>
</reference>
<dbReference type="PANTHER" id="PTHR31632:SF2">
    <property type="entry name" value="PLASMA MEMBRANE IRON PERMEASE"/>
    <property type="match status" value="1"/>
</dbReference>
<comment type="subcellular location">
    <subcellularLocation>
        <location evidence="1">Membrane</location>
        <topology evidence="1">Multi-pass membrane protein</topology>
    </subcellularLocation>
</comment>
<dbReference type="Pfam" id="PF03239">
    <property type="entry name" value="FTR1"/>
    <property type="match status" value="1"/>
</dbReference>
<proteinExistence type="inferred from homology"/>
<feature type="transmembrane region" description="Helical" evidence="6">
    <location>
        <begin position="105"/>
        <end position="122"/>
    </location>
</feature>
<evidence type="ECO:0000256" key="6">
    <source>
        <dbReference type="SAM" id="Phobius"/>
    </source>
</evidence>
<dbReference type="AlphaFoldDB" id="A0A284VJM8"/>
<dbReference type="Pfam" id="PF10080">
    <property type="entry name" value="FtrD-like"/>
    <property type="match status" value="1"/>
</dbReference>